<organism evidence="1 2">
    <name type="scientific">Planomonospora venezuelensis</name>
    <dbReference type="NCBI Taxonomy" id="1999"/>
    <lineage>
        <taxon>Bacteria</taxon>
        <taxon>Bacillati</taxon>
        <taxon>Actinomycetota</taxon>
        <taxon>Actinomycetes</taxon>
        <taxon>Streptosporangiales</taxon>
        <taxon>Streptosporangiaceae</taxon>
        <taxon>Planomonospora</taxon>
    </lineage>
</organism>
<proteinExistence type="predicted"/>
<dbReference type="Proteomes" id="UP000562352">
    <property type="component" value="Unassembled WGS sequence"/>
</dbReference>
<reference evidence="1 2" key="1">
    <citation type="submission" date="2020-08" db="EMBL/GenBank/DDBJ databases">
        <title>Genomic Encyclopedia of Type Strains, Phase III (KMG-III): the genomes of soil and plant-associated and newly described type strains.</title>
        <authorList>
            <person name="Whitman W."/>
        </authorList>
    </citation>
    <scope>NUCLEOTIDE SEQUENCE [LARGE SCALE GENOMIC DNA]</scope>
    <source>
        <strain evidence="1 2">CECT 3303</strain>
    </source>
</reference>
<evidence type="ECO:0000313" key="2">
    <source>
        <dbReference type="Proteomes" id="UP000562352"/>
    </source>
</evidence>
<dbReference type="AlphaFoldDB" id="A0A841DE36"/>
<evidence type="ECO:0008006" key="3">
    <source>
        <dbReference type="Google" id="ProtNLM"/>
    </source>
</evidence>
<dbReference type="Pfam" id="PF07617">
    <property type="entry name" value="DUF1579"/>
    <property type="match status" value="1"/>
</dbReference>
<sequence length="163" mass="18066">MSENAEFEMPVPHPALKRLDFLVGSWDLKGSTVEGPMGPATEITGWETYEWMEGGFFLVHRWTSTFEVAGAQVVDSGYEFYDYDPATERYRTHFFNSLGPYDETGSKYHGGFDGDALVVTGPARIIRTPGADGSVTVDSEVPVGDDRWAPMMTYTLTRTSGES</sequence>
<evidence type="ECO:0000313" key="1">
    <source>
        <dbReference type="EMBL" id="MBB5966674.1"/>
    </source>
</evidence>
<protein>
    <recommendedName>
        <fullName evidence="3">DUF1579 domain-containing protein</fullName>
    </recommendedName>
</protein>
<name>A0A841DE36_PLAVE</name>
<gene>
    <name evidence="1" type="ORF">FHS22_005966</name>
</gene>
<dbReference type="InterPro" id="IPR011473">
    <property type="entry name" value="DUF1579"/>
</dbReference>
<accession>A0A841DE36</accession>
<dbReference type="RefSeq" id="WP_184946963.1">
    <property type="nucleotide sequence ID" value="NZ_BAAAWZ010000001.1"/>
</dbReference>
<keyword evidence="2" id="KW-1185">Reference proteome</keyword>
<comment type="caution">
    <text evidence="1">The sequence shown here is derived from an EMBL/GenBank/DDBJ whole genome shotgun (WGS) entry which is preliminary data.</text>
</comment>
<dbReference type="EMBL" id="JACHJJ010000025">
    <property type="protein sequence ID" value="MBB5966674.1"/>
    <property type="molecule type" value="Genomic_DNA"/>
</dbReference>